<evidence type="ECO:0000313" key="11">
    <source>
        <dbReference type="EMBL" id="VAW40220.1"/>
    </source>
</evidence>
<evidence type="ECO:0000256" key="1">
    <source>
        <dbReference type="ARBA" id="ARBA00004571"/>
    </source>
</evidence>
<keyword evidence="3" id="KW-0812">Transmembrane</keyword>
<evidence type="ECO:0000256" key="4">
    <source>
        <dbReference type="ARBA" id="ARBA00022729"/>
    </source>
</evidence>
<evidence type="ECO:0000256" key="8">
    <source>
        <dbReference type="ARBA" id="ARBA00023237"/>
    </source>
</evidence>
<dbReference type="PANTHER" id="PTHR30069">
    <property type="entry name" value="TONB-DEPENDENT OUTER MEMBRANE RECEPTOR"/>
    <property type="match status" value="1"/>
</dbReference>
<dbReference type="CDD" id="cd01347">
    <property type="entry name" value="ligand_gated_channel"/>
    <property type="match status" value="1"/>
</dbReference>
<dbReference type="NCBIfam" id="TIGR01786">
    <property type="entry name" value="TonB-hemlactrns"/>
    <property type="match status" value="1"/>
</dbReference>
<dbReference type="InterPro" id="IPR036942">
    <property type="entry name" value="Beta-barrel_TonB_sf"/>
</dbReference>
<evidence type="ECO:0000259" key="9">
    <source>
        <dbReference type="Pfam" id="PF00593"/>
    </source>
</evidence>
<evidence type="ECO:0000256" key="7">
    <source>
        <dbReference type="ARBA" id="ARBA00023170"/>
    </source>
</evidence>
<dbReference type="InterPro" id="IPR010949">
    <property type="entry name" value="TonB_Hb/transfer/lactofer_rcpt"/>
</dbReference>
<protein>
    <submittedName>
        <fullName evidence="11">Uncharacterized protein</fullName>
    </submittedName>
</protein>
<dbReference type="NCBIfam" id="TIGR01785">
    <property type="entry name" value="TonB-hemin"/>
    <property type="match status" value="1"/>
</dbReference>
<comment type="subcellular location">
    <subcellularLocation>
        <location evidence="1">Cell outer membrane</location>
        <topology evidence="1">Multi-pass membrane protein</topology>
    </subcellularLocation>
</comment>
<dbReference type="InterPro" id="IPR011276">
    <property type="entry name" value="TonB_haem/Hb_rcpt"/>
</dbReference>
<dbReference type="PROSITE" id="PS52016">
    <property type="entry name" value="TONB_DEPENDENT_REC_3"/>
    <property type="match status" value="1"/>
</dbReference>
<dbReference type="SUPFAM" id="SSF56935">
    <property type="entry name" value="Porins"/>
    <property type="match status" value="1"/>
</dbReference>
<keyword evidence="7" id="KW-0675">Receptor</keyword>
<evidence type="ECO:0000256" key="3">
    <source>
        <dbReference type="ARBA" id="ARBA00022692"/>
    </source>
</evidence>
<keyword evidence="5" id="KW-0798">TonB box</keyword>
<evidence type="ECO:0000259" key="10">
    <source>
        <dbReference type="Pfam" id="PF07715"/>
    </source>
</evidence>
<dbReference type="Gene3D" id="2.170.130.10">
    <property type="entry name" value="TonB-dependent receptor, plug domain"/>
    <property type="match status" value="1"/>
</dbReference>
<dbReference type="InterPro" id="IPR039426">
    <property type="entry name" value="TonB-dep_rcpt-like"/>
</dbReference>
<dbReference type="Pfam" id="PF00593">
    <property type="entry name" value="TonB_dep_Rec_b-barrel"/>
    <property type="match status" value="1"/>
</dbReference>
<dbReference type="PANTHER" id="PTHR30069:SF29">
    <property type="entry name" value="HEMOGLOBIN AND HEMOGLOBIN-HAPTOGLOBIN-BINDING PROTEIN 1-RELATED"/>
    <property type="match status" value="1"/>
</dbReference>
<dbReference type="Pfam" id="PF07715">
    <property type="entry name" value="Plug"/>
    <property type="match status" value="1"/>
</dbReference>
<evidence type="ECO:0000256" key="5">
    <source>
        <dbReference type="ARBA" id="ARBA00023077"/>
    </source>
</evidence>
<evidence type="ECO:0000256" key="2">
    <source>
        <dbReference type="ARBA" id="ARBA00022448"/>
    </source>
</evidence>
<proteinExistence type="predicted"/>
<dbReference type="GO" id="GO:0009279">
    <property type="term" value="C:cell outer membrane"/>
    <property type="evidence" value="ECO:0007669"/>
    <property type="project" value="UniProtKB-SubCell"/>
</dbReference>
<dbReference type="Gene3D" id="2.40.170.20">
    <property type="entry name" value="TonB-dependent receptor, beta-barrel domain"/>
    <property type="match status" value="1"/>
</dbReference>
<dbReference type="GO" id="GO:0044718">
    <property type="term" value="P:siderophore transmembrane transport"/>
    <property type="evidence" value="ECO:0007669"/>
    <property type="project" value="TreeGrafter"/>
</dbReference>
<dbReference type="GO" id="GO:0015232">
    <property type="term" value="F:heme transmembrane transporter activity"/>
    <property type="evidence" value="ECO:0007669"/>
    <property type="project" value="InterPro"/>
</dbReference>
<keyword evidence="2" id="KW-0813">Transport</keyword>
<dbReference type="InterPro" id="IPR012910">
    <property type="entry name" value="Plug_dom"/>
</dbReference>
<name>A0A3B0VHS2_9ZZZZ</name>
<organism evidence="11">
    <name type="scientific">hydrothermal vent metagenome</name>
    <dbReference type="NCBI Taxonomy" id="652676"/>
    <lineage>
        <taxon>unclassified sequences</taxon>
        <taxon>metagenomes</taxon>
        <taxon>ecological metagenomes</taxon>
    </lineage>
</organism>
<dbReference type="InterPro" id="IPR000531">
    <property type="entry name" value="Beta-barrel_TonB"/>
</dbReference>
<feature type="domain" description="TonB-dependent receptor-like beta-barrel" evidence="9">
    <location>
        <begin position="247"/>
        <end position="687"/>
    </location>
</feature>
<keyword evidence="8" id="KW-0998">Cell outer membrane</keyword>
<dbReference type="AlphaFoldDB" id="A0A3B0VHS2"/>
<keyword evidence="4" id="KW-0732">Signal</keyword>
<evidence type="ECO:0000256" key="6">
    <source>
        <dbReference type="ARBA" id="ARBA00023136"/>
    </source>
</evidence>
<keyword evidence="6" id="KW-0472">Membrane</keyword>
<dbReference type="EMBL" id="UOEW01000260">
    <property type="protein sequence ID" value="VAW40220.1"/>
    <property type="molecule type" value="Genomic_DNA"/>
</dbReference>
<gene>
    <name evidence="11" type="ORF">MNBD_GAMMA01-224</name>
</gene>
<dbReference type="GO" id="GO:0015344">
    <property type="term" value="F:siderophore uptake transmembrane transporter activity"/>
    <property type="evidence" value="ECO:0007669"/>
    <property type="project" value="TreeGrafter"/>
</dbReference>
<feature type="domain" description="TonB-dependent receptor plug" evidence="10">
    <location>
        <begin position="44"/>
        <end position="154"/>
    </location>
</feature>
<dbReference type="InterPro" id="IPR037066">
    <property type="entry name" value="Plug_dom_sf"/>
</dbReference>
<reference evidence="11" key="1">
    <citation type="submission" date="2018-06" db="EMBL/GenBank/DDBJ databases">
        <authorList>
            <person name="Zhirakovskaya E."/>
        </authorList>
    </citation>
    <scope>NUCLEOTIDE SEQUENCE</scope>
</reference>
<sequence length="726" mass="81842">MKKTSIFIVPLLILANAIKAEDDSAVALDSTTVVAVANKQLRPIMEVVGAVSVISADDIVTTNSENMADALRYESNIHIENAGTRFGSSGINIRGVGKNRVAIEIDGITNAKQFSIGTYSNATAQLPETDLIKSIEILNGPASTLYGSDAIGGIVSIQTWNPEDLTRLSDNNRYNKIRLGYDGKTHGRVIAGMTAWDNDSFGSIVAFTQRDGKGLINHESVRLARDFSNWDEQTFFSKFVVNTFGSDTFKVGITATQRENDTQINSFIGQGRFLRTTELSANDNSNNYKLTFDYDFNLTSQLFDDAVLRAYIARTSFEQDTFEKRTSRGGTPLSQFRYFEYNQQNTGIELNLNRQYISNAATHNLIYGIEFTTADIKELRDGWETNLTTGITIPMILGEMFPRRDFPNSVIKQLGIFVLDEITIEDSAWTIIPAIRFDYYDLKPTRDAVFDTNGIDTQIVAITETDISPKLGVMYELNDNSNIYLQYVRGFRAPPFDDVNIGLNMPMFNLRAIANPDLKSETSDGLELGYRYFGETHQFNLTLFNTDYNNFIETKARVGIDPETGTILFQSRNIDAAEIYGIELAHKWHINNFLSSYTSMAWTHANNKTNNQPLNTISPAKVVNNLRWSSANNLWKVNLYSTFNAALNRVDETNDEFFKPAGFVIFDLFTSYKITNNQHLRLGIFNLTDKKYWNWQQVRNFAADEPIIDALSQPSRNVSLSYSIRL</sequence>
<accession>A0A3B0VHS2</accession>